<dbReference type="EMBL" id="JMIB01000003">
    <property type="protein sequence ID" value="KDM93272.1"/>
    <property type="molecule type" value="Genomic_DNA"/>
</dbReference>
<proteinExistence type="predicted"/>
<dbReference type="Pfam" id="PF06054">
    <property type="entry name" value="CoiA_nuc"/>
    <property type="match status" value="1"/>
</dbReference>
<accession>A0A066S019</accession>
<organism evidence="2 3">
    <name type="scientific">Photobacterium galatheae</name>
    <dbReference type="NCBI Taxonomy" id="1654360"/>
    <lineage>
        <taxon>Bacteria</taxon>
        <taxon>Pseudomonadati</taxon>
        <taxon>Pseudomonadota</taxon>
        <taxon>Gammaproteobacteria</taxon>
        <taxon>Vibrionales</taxon>
        <taxon>Vibrionaceae</taxon>
        <taxon>Photobacterium</taxon>
    </lineage>
</organism>
<evidence type="ECO:0000313" key="2">
    <source>
        <dbReference type="EMBL" id="KDM93272.1"/>
    </source>
</evidence>
<dbReference type="InterPro" id="IPR010330">
    <property type="entry name" value="CoiA_nuc"/>
</dbReference>
<keyword evidence="3" id="KW-1185">Reference proteome</keyword>
<name>A0A066S019_9GAMM</name>
<reference evidence="2 3" key="1">
    <citation type="submission" date="2014-04" db="EMBL/GenBank/DDBJ databases">
        <title>Draft genome sequence of Photobacterium halotolerans S2753: a solonamide, ngercheumicin and holomycin producer.</title>
        <authorList>
            <person name="Machado H.R."/>
            <person name="Gram L."/>
        </authorList>
    </citation>
    <scope>NUCLEOTIDE SEQUENCE [LARGE SCALE GENOMIC DNA]</scope>
    <source>
        <strain evidence="2 3">S2753</strain>
    </source>
</reference>
<dbReference type="Proteomes" id="UP000027192">
    <property type="component" value="Unassembled WGS sequence"/>
</dbReference>
<comment type="caution">
    <text evidence="2">The sequence shown here is derived from an EMBL/GenBank/DDBJ whole genome shotgun (WGS) entry which is preliminary data.</text>
</comment>
<gene>
    <name evidence="2" type="ORF">EA58_01275</name>
</gene>
<sequence length="682" mass="79322">MWELEVEGFEHLILASDLVEVIGQGHQVVAQSILKSNIANLAAENKVYARCAQCRCPLQYVAASATTSAYFRHDMLKAEDEYGAQICMFHSNTTSFFSTGSVYHGEGKWHIYHKLWLAEQLRNSCDVVASSVKVERYIFSKDPEVNARRRPDIYFEDINDNRFVIELTRWWMSPEVVAQREAFFRREGINLIWLFSPTCYENNNTTLNLVLFGSPATRKIELDHVFTEVECNAFILTDEAKLKTEQYRQLWFEVLYPKGTYDSQGQTIEFTLCRSLRAASQLNLSPKVRLPFAIQTSLSFIESLAQQEARQRLELAKQVWAIRLAAKGEYFIRTAEAAVYYREHLNGLSRIPVDYRFNLRLKQLLAQAEARYDTAYQDLLLSQSRKKAAYILNIRRNRVNEVLYQVKEPRPYLSLDNLQMELSELKAYNNKDNYSSLLNQRISRGERRLQVLVEIQKKNEDQRRQAELKRHQAGFAVMDTFLKELEQGFSQIPSDTAALKVKANRIKLWASENGYAKQAEMIDNALVMAIQSALKVFCEQHFPMVSNPWKPHHLYKSELDRAFTFIGCNPYSLSQKSQYKQHQENASAIRGMLNVFKESLQIQLKSYHDEISIVEPALLSMFFNKKRTVVVKLIACIQYMIKHGIKFSSDDLERINLIKVVLKHFEEGKDSNIIYRRIHSRR</sequence>
<protein>
    <recommendedName>
        <fullName evidence="1">Competence protein CoiA nuclease-like domain-containing protein</fullName>
    </recommendedName>
</protein>
<evidence type="ECO:0000313" key="3">
    <source>
        <dbReference type="Proteomes" id="UP000027192"/>
    </source>
</evidence>
<feature type="domain" description="Competence protein CoiA nuclease-like" evidence="1">
    <location>
        <begin position="101"/>
        <end position="219"/>
    </location>
</feature>
<evidence type="ECO:0000259" key="1">
    <source>
        <dbReference type="Pfam" id="PF06054"/>
    </source>
</evidence>
<dbReference type="AlphaFoldDB" id="A0A066S019"/>